<dbReference type="EMBL" id="JACDUH010000003">
    <property type="protein sequence ID" value="MBA2851697.1"/>
    <property type="molecule type" value="Genomic_DNA"/>
</dbReference>
<gene>
    <name evidence="1" type="ORF">HNP86_001856</name>
</gene>
<dbReference type="RefSeq" id="WP_181501523.1">
    <property type="nucleotide sequence ID" value="NZ_JACDUH010000003.1"/>
</dbReference>
<reference evidence="1 2" key="1">
    <citation type="submission" date="2020-07" db="EMBL/GenBank/DDBJ databases">
        <title>Genomic Encyclopedia of Type Strains, Phase IV (KMG-V): Genome sequencing to study the core and pangenomes of soil and plant-associated prokaryotes.</title>
        <authorList>
            <person name="Whitman W."/>
        </authorList>
    </citation>
    <scope>NUCLEOTIDE SEQUENCE [LARGE SCALE GENOMIC DNA]</scope>
    <source>
        <strain evidence="1 2">A1</strain>
    </source>
</reference>
<dbReference type="Proteomes" id="UP000564425">
    <property type="component" value="Unassembled WGS sequence"/>
</dbReference>
<comment type="caution">
    <text evidence="1">The sequence shown here is derived from an EMBL/GenBank/DDBJ whole genome shotgun (WGS) entry which is preliminary data.</text>
</comment>
<name>A0A7J9NWJ9_METMI</name>
<dbReference type="AlphaFoldDB" id="A0A7J9NWJ9"/>
<proteinExistence type="predicted"/>
<evidence type="ECO:0000313" key="2">
    <source>
        <dbReference type="Proteomes" id="UP000564425"/>
    </source>
</evidence>
<protein>
    <submittedName>
        <fullName evidence="1">Uncharacterized protein</fullName>
    </submittedName>
</protein>
<accession>A0A7J9NWJ9</accession>
<sequence length="253" mass="29079">MSVKLYETFNCLSFGYIDDRIRFNKLPAFSVYDVEFDGFHMYLSIMPSVGQAGQRLQEDPLAFIQTIQTPKIVLNNRPLSSYMIKWGLHTNTPIMNNTPYIHVENTKSTFTPCKMSVGSNILVTTKDGRVFYYYDGEITEVTPVGVSFDDDIINNRKTQTMTTPIYYNKRYDNYVNQYGRVDYIFDNGEVLLNVSKNGVVFSGGTSFTFDDYILNNEGLYKINDELQITRATSSDMLEFKDKILKTDDLKSLP</sequence>
<evidence type="ECO:0000313" key="1">
    <source>
        <dbReference type="EMBL" id="MBA2851697.1"/>
    </source>
</evidence>
<organism evidence="1 2">
    <name type="scientific">Methanococcus maripaludis</name>
    <name type="common">Methanococcus deltae</name>
    <dbReference type="NCBI Taxonomy" id="39152"/>
    <lineage>
        <taxon>Archaea</taxon>
        <taxon>Methanobacteriati</taxon>
        <taxon>Methanobacteriota</taxon>
        <taxon>Methanomada group</taxon>
        <taxon>Methanococci</taxon>
        <taxon>Methanococcales</taxon>
        <taxon>Methanococcaceae</taxon>
        <taxon>Methanococcus</taxon>
    </lineage>
</organism>